<proteinExistence type="predicted"/>
<dbReference type="Proteomes" id="UP000779507">
    <property type="component" value="Unassembled WGS sequence"/>
</dbReference>
<accession>A0ABX2FSN9</accession>
<name>A0ABX2FSN9_9BACT</name>
<evidence type="ECO:0000259" key="1">
    <source>
        <dbReference type="Pfam" id="PF01476"/>
    </source>
</evidence>
<keyword evidence="3" id="KW-1185">Reference proteome</keyword>
<gene>
    <name evidence="2" type="ORF">HNP98_003046</name>
</gene>
<feature type="domain" description="LysM" evidence="1">
    <location>
        <begin position="172"/>
        <end position="213"/>
    </location>
</feature>
<dbReference type="Pfam" id="PF01476">
    <property type="entry name" value="LysM"/>
    <property type="match status" value="1"/>
</dbReference>
<dbReference type="RefSeq" id="WP_173810991.1">
    <property type="nucleotide sequence ID" value="NZ_JABSNP010000015.1"/>
</dbReference>
<sequence>MGLLLAAGRPAAAPAITTEQLVARLSTAIEGLRYLRCSARAQERIGNAVKPSSSNMKLSFSPFRVYLKDNKNVEVLWATGQNGGDAWVYPASFPYVTLSLNPQGALMRKGQHHTVLQAGFGTIADLLRTTSLRQDATFSRTFRYTGDTAVLAHPCYVLRSDFPQFRYVAYRAGKNETVTTVAERFGCGEYRILERNNLGPGDALPEGKVLQVPNGYGRRVTLCVDVKTYLPIVVDVRDDRGLFEKFEFYNMVVNQPIPPEEFTKGFPGYKL</sequence>
<protein>
    <recommendedName>
        <fullName evidence="1">LysM domain-containing protein</fullName>
    </recommendedName>
</protein>
<reference evidence="2 3" key="1">
    <citation type="submission" date="2020-05" db="EMBL/GenBank/DDBJ databases">
        <title>Genomic Encyclopedia of Type Strains, Phase IV (KMG-V): Genome sequencing to study the core and pangenomes of soil and plant-associated prokaryotes.</title>
        <authorList>
            <person name="Whitman W."/>
        </authorList>
    </citation>
    <scope>NUCLEOTIDE SEQUENCE [LARGE SCALE GENOMIC DNA]</scope>
    <source>
        <strain evidence="2 3">9A</strain>
    </source>
</reference>
<evidence type="ECO:0000313" key="2">
    <source>
        <dbReference type="EMBL" id="NRT20206.1"/>
    </source>
</evidence>
<comment type="caution">
    <text evidence="2">The sequence shown here is derived from an EMBL/GenBank/DDBJ whole genome shotgun (WGS) entry which is preliminary data.</text>
</comment>
<dbReference type="EMBL" id="JABSNP010000015">
    <property type="protein sequence ID" value="NRT20206.1"/>
    <property type="molecule type" value="Genomic_DNA"/>
</dbReference>
<dbReference type="InterPro" id="IPR018392">
    <property type="entry name" value="LysM"/>
</dbReference>
<dbReference type="InterPro" id="IPR011465">
    <property type="entry name" value="DUF1571"/>
</dbReference>
<organism evidence="2 3">
    <name type="scientific">Hymenobacter caeli</name>
    <dbReference type="NCBI Taxonomy" id="2735894"/>
    <lineage>
        <taxon>Bacteria</taxon>
        <taxon>Pseudomonadati</taxon>
        <taxon>Bacteroidota</taxon>
        <taxon>Cytophagia</taxon>
        <taxon>Cytophagales</taxon>
        <taxon>Hymenobacteraceae</taxon>
        <taxon>Hymenobacter</taxon>
    </lineage>
</organism>
<dbReference type="Pfam" id="PF07608">
    <property type="entry name" value="DUF1571"/>
    <property type="match status" value="1"/>
</dbReference>
<evidence type="ECO:0000313" key="3">
    <source>
        <dbReference type="Proteomes" id="UP000779507"/>
    </source>
</evidence>